<dbReference type="InterPro" id="IPR001036">
    <property type="entry name" value="Acrflvin-R"/>
</dbReference>
<dbReference type="InterPro" id="IPR027463">
    <property type="entry name" value="AcrB_DN_DC_subdom"/>
</dbReference>
<reference evidence="3" key="1">
    <citation type="journal article" date="2019" name="Int. J. Syst. Evol. Microbiol.">
        <title>The Global Catalogue of Microorganisms (GCM) 10K type strain sequencing project: providing services to taxonomists for standard genome sequencing and annotation.</title>
        <authorList>
            <consortium name="The Broad Institute Genomics Platform"/>
            <consortium name="The Broad Institute Genome Sequencing Center for Infectious Disease"/>
            <person name="Wu L."/>
            <person name="Ma J."/>
        </authorList>
    </citation>
    <scope>NUCLEOTIDE SEQUENCE [LARGE SCALE GENOMIC DNA]</scope>
    <source>
        <strain evidence="3">KCTC 23314</strain>
    </source>
</reference>
<dbReference type="RefSeq" id="WP_189688663.1">
    <property type="nucleotide sequence ID" value="NZ_BMYK01000014.1"/>
</dbReference>
<evidence type="ECO:0000313" key="3">
    <source>
        <dbReference type="Proteomes" id="UP000626210"/>
    </source>
</evidence>
<feature type="transmembrane region" description="Helical" evidence="1">
    <location>
        <begin position="994"/>
        <end position="1022"/>
    </location>
</feature>
<dbReference type="Gene3D" id="1.20.1640.10">
    <property type="entry name" value="Multidrug efflux transporter AcrB transmembrane domain"/>
    <property type="match status" value="2"/>
</dbReference>
<protein>
    <submittedName>
        <fullName evidence="2">RND efflux transporter</fullName>
    </submittedName>
</protein>
<sequence>MSTAHPPQGAEYRSAQRAASSTGFTDLFVRRPILSVTLSALILLTGLAALFSLPIRQYPQMESATIVVATSYPGASQEVMQGFVTTPLAQAIASASGIEYLSSTSTPGRSEIKAKLVLNANADRAMTEVLAKVQQVKYRLPQGAFDPEIRKITDGVSAVQYLDFSSQQQSIPEITDFIARVVQPMVTAVPGVASAEILGGQTYAMRLWVDPVRLAAHGLTAADLASALRANNVQAAPGALRGADTLVPITAATDLRSVQDFRDMVLKRGPASVVRLADVATVELGGQNDDSSFLGDGKRSVSLGIAPTPDGNPLEIVRGVNALLPELQRAAPAGLTVGNVFDTARFVNASIDEVLQTLLEAVLIVVAVIFLFLGSLRAVLIPVVTIPLSLVGTAALMLAFGFSLNLLTLLAMVLAIGLVVDDAIVVVENIHRHIEEGLSPAHAALVGAREIVWPVVGMTVTLAAVYAPIGLMDGLTGALFKEFAFTLACAVIVSGVVALTLSPMMSSFLLRRDLATGRLAHRIEQAMQALSARYGRLLGHALAARAAVLLACVLVCGGIVVMFLGVQRELAPAEDQGYVFVAARAPQYASKDYTERAGHALEALFRQLPDYQNSFFTSGTNGQNNGFGGVVLKPWAQRTMAASQVEAQLNAQAGSVTAAAVTAFQAAPLPAGSDGLPVQMVLRAPLAFAELHQAMETLQAAARNSGLFAYVDSDLAFDSAQARLTVDAAKAGEMGVTMGDIADTLAVLVGENVINRFNWFDRSYDVIAQVPRAQRRSPGDLTGYYVRAASGQPVPLATLVQVQVRPQANRLPQFNQMNAVTLSAVPMPGVTMGQAVDFLRKQPLPAGAQIDWLSDSRQFVREGNRLLLSFGFALVVIFLVLAAQYESLRDALVILVTVPLAIGGALLPLWLGYATMNIYTQIGMVTLIGLISKHGILMVSFANDIQRQEGLAPPAAMHKAAVIRMRPVLMTTAAMVAGLLPLLAASGAGAASRFAIGVVVVSGMLVGTLFTLFVLPTVYALLARDHGAQAAAPRARALAQASTSAEVRHV</sequence>
<feature type="transmembrane region" description="Helical" evidence="1">
    <location>
        <begin position="483"/>
        <end position="505"/>
    </location>
</feature>
<feature type="transmembrane region" description="Helical" evidence="1">
    <location>
        <begin position="451"/>
        <end position="471"/>
    </location>
</feature>
<feature type="transmembrane region" description="Helical" evidence="1">
    <location>
        <begin position="354"/>
        <end position="373"/>
    </location>
</feature>
<keyword evidence="3" id="KW-1185">Reference proteome</keyword>
<organism evidence="2 3">
    <name type="scientific">Pseudorhodoferax aquiterrae</name>
    <dbReference type="NCBI Taxonomy" id="747304"/>
    <lineage>
        <taxon>Bacteria</taxon>
        <taxon>Pseudomonadati</taxon>
        <taxon>Pseudomonadota</taxon>
        <taxon>Betaproteobacteria</taxon>
        <taxon>Burkholderiales</taxon>
        <taxon>Comamonadaceae</taxon>
    </lineage>
</organism>
<dbReference type="PANTHER" id="PTHR32063:SF28">
    <property type="entry name" value="BLR2861 PROTEIN"/>
    <property type="match status" value="1"/>
</dbReference>
<keyword evidence="1" id="KW-1133">Transmembrane helix</keyword>
<comment type="caution">
    <text evidence="2">The sequence shown here is derived from an EMBL/GenBank/DDBJ whole genome shotgun (WGS) entry which is preliminary data.</text>
</comment>
<feature type="transmembrane region" description="Helical" evidence="1">
    <location>
        <begin position="409"/>
        <end position="431"/>
    </location>
</feature>
<gene>
    <name evidence="2" type="ORF">GCM10007320_40050</name>
</gene>
<dbReference type="SUPFAM" id="SSF82866">
    <property type="entry name" value="Multidrug efflux transporter AcrB transmembrane domain"/>
    <property type="match status" value="2"/>
</dbReference>
<keyword evidence="1" id="KW-0472">Membrane</keyword>
<dbReference type="Gene3D" id="3.30.70.1430">
    <property type="entry name" value="Multidrug efflux transporter AcrB pore domain"/>
    <property type="match status" value="2"/>
</dbReference>
<dbReference type="Gene3D" id="3.30.70.1440">
    <property type="entry name" value="Multidrug efflux transporter AcrB pore domain"/>
    <property type="match status" value="1"/>
</dbReference>
<feature type="transmembrane region" description="Helical" evidence="1">
    <location>
        <begin position="891"/>
        <end position="914"/>
    </location>
</feature>
<evidence type="ECO:0000313" key="2">
    <source>
        <dbReference type="EMBL" id="GHC91231.1"/>
    </source>
</evidence>
<dbReference type="SUPFAM" id="SSF82693">
    <property type="entry name" value="Multidrug efflux transporter AcrB pore domain, PN1, PN2, PC1 and PC2 subdomains"/>
    <property type="match status" value="4"/>
</dbReference>
<dbReference type="PANTHER" id="PTHR32063">
    <property type="match status" value="1"/>
</dbReference>
<name>A0ABQ3G5D1_9BURK</name>
<dbReference type="SUPFAM" id="SSF82714">
    <property type="entry name" value="Multidrug efflux transporter AcrB TolC docking domain, DN and DC subdomains"/>
    <property type="match status" value="2"/>
</dbReference>
<accession>A0ABQ3G5D1</accession>
<dbReference type="Gene3D" id="3.30.2090.10">
    <property type="entry name" value="Multidrug efflux transporter AcrB TolC docking domain, DN and DC subdomains"/>
    <property type="match status" value="2"/>
</dbReference>
<feature type="transmembrane region" description="Helical" evidence="1">
    <location>
        <begin position="967"/>
        <end position="988"/>
    </location>
</feature>
<feature type="transmembrane region" description="Helical" evidence="1">
    <location>
        <begin position="33"/>
        <end position="53"/>
    </location>
</feature>
<feature type="transmembrane region" description="Helical" evidence="1">
    <location>
        <begin position="542"/>
        <end position="566"/>
    </location>
</feature>
<dbReference type="EMBL" id="BMYK01000014">
    <property type="protein sequence ID" value="GHC91231.1"/>
    <property type="molecule type" value="Genomic_DNA"/>
</dbReference>
<dbReference type="PRINTS" id="PR00702">
    <property type="entry name" value="ACRIFLAVINRP"/>
</dbReference>
<dbReference type="Proteomes" id="UP000626210">
    <property type="component" value="Unassembled WGS sequence"/>
</dbReference>
<feature type="transmembrane region" description="Helical" evidence="1">
    <location>
        <begin position="866"/>
        <end position="885"/>
    </location>
</feature>
<dbReference type="Gene3D" id="3.30.70.1320">
    <property type="entry name" value="Multidrug efflux transporter AcrB pore domain like"/>
    <property type="match status" value="1"/>
</dbReference>
<dbReference type="Pfam" id="PF00873">
    <property type="entry name" value="ACR_tran"/>
    <property type="match status" value="1"/>
</dbReference>
<evidence type="ECO:0000256" key="1">
    <source>
        <dbReference type="SAM" id="Phobius"/>
    </source>
</evidence>
<proteinExistence type="predicted"/>
<keyword evidence="1" id="KW-0812">Transmembrane</keyword>